<reference evidence="3" key="2">
    <citation type="submission" date="2001-07" db="EMBL/GenBank/DDBJ databases">
        <title>Oryza sativa nipponbare(GA3) genomic DNA, chromosome 8, BAC clone:OJ1191_A10.</title>
        <authorList>
            <person name="Sasaki T."/>
            <person name="Matsumoto T."/>
            <person name="Yamamoto K."/>
        </authorList>
    </citation>
    <scope>NUCLEOTIDE SEQUENCE</scope>
</reference>
<proteinExistence type="predicted"/>
<dbReference type="Proteomes" id="UP000000763">
    <property type="component" value="Chromosome 8"/>
</dbReference>
<reference evidence="2" key="1">
    <citation type="submission" date="2001-07" db="EMBL/GenBank/DDBJ databases">
        <title>Oryza sativa nipponbare(GA3) genomic DNA, chromosome 8, BAC clone:OJ1186_G01.</title>
        <authorList>
            <person name="Sasaki T."/>
            <person name="Matsumoto T."/>
            <person name="Yamamoto K."/>
        </authorList>
    </citation>
    <scope>NUCLEOTIDE SEQUENCE</scope>
</reference>
<dbReference type="AlphaFoldDB" id="Q7F1F0"/>
<evidence type="ECO:0000313" key="4">
    <source>
        <dbReference type="Proteomes" id="UP000000763"/>
    </source>
</evidence>
<evidence type="ECO:0000313" key="2">
    <source>
        <dbReference type="EMBL" id="BAD08894.1"/>
    </source>
</evidence>
<protein>
    <submittedName>
        <fullName evidence="3">Uncharacterized protein</fullName>
    </submittedName>
</protein>
<feature type="region of interest" description="Disordered" evidence="1">
    <location>
        <begin position="1"/>
        <end position="46"/>
    </location>
</feature>
<dbReference type="EMBL" id="AP003887">
    <property type="protein sequence ID" value="BAD08894.1"/>
    <property type="molecule type" value="Genomic_DNA"/>
</dbReference>
<accession>Q7F1F0</accession>
<name>Q7F1F0_ORYSJ</name>
<dbReference type="EMBL" id="AP003888">
    <property type="protein sequence ID" value="BAD11565.1"/>
    <property type="molecule type" value="Genomic_DNA"/>
</dbReference>
<reference evidence="4" key="3">
    <citation type="journal article" date="2005" name="Nature">
        <title>The map-based sequence of the rice genome.</title>
        <authorList>
            <consortium name="International rice genome sequencing project (IRGSP)"/>
            <person name="Matsumoto T."/>
            <person name="Wu J."/>
            <person name="Kanamori H."/>
            <person name="Katayose Y."/>
            <person name="Fujisawa M."/>
            <person name="Namiki N."/>
            <person name="Mizuno H."/>
            <person name="Yamamoto K."/>
            <person name="Antonio B.A."/>
            <person name="Baba T."/>
            <person name="Sakata K."/>
            <person name="Nagamura Y."/>
            <person name="Aoki H."/>
            <person name="Arikawa K."/>
            <person name="Arita K."/>
            <person name="Bito T."/>
            <person name="Chiden Y."/>
            <person name="Fujitsuka N."/>
            <person name="Fukunaka R."/>
            <person name="Hamada M."/>
            <person name="Harada C."/>
            <person name="Hayashi A."/>
            <person name="Hijishita S."/>
            <person name="Honda M."/>
            <person name="Hosokawa S."/>
            <person name="Ichikawa Y."/>
            <person name="Idonuma A."/>
            <person name="Iijima M."/>
            <person name="Ikeda M."/>
            <person name="Ikeno M."/>
            <person name="Ito K."/>
            <person name="Ito S."/>
            <person name="Ito T."/>
            <person name="Ito Y."/>
            <person name="Ito Y."/>
            <person name="Iwabuchi A."/>
            <person name="Kamiya K."/>
            <person name="Karasawa W."/>
            <person name="Kurita K."/>
            <person name="Katagiri S."/>
            <person name="Kikuta A."/>
            <person name="Kobayashi H."/>
            <person name="Kobayashi N."/>
            <person name="Machita K."/>
            <person name="Maehara T."/>
            <person name="Masukawa M."/>
            <person name="Mizubayashi T."/>
            <person name="Mukai Y."/>
            <person name="Nagasaki H."/>
            <person name="Nagata Y."/>
            <person name="Naito S."/>
            <person name="Nakashima M."/>
            <person name="Nakama Y."/>
            <person name="Nakamichi Y."/>
            <person name="Nakamura M."/>
            <person name="Meguro A."/>
            <person name="Negishi M."/>
            <person name="Ohta I."/>
            <person name="Ohta T."/>
            <person name="Okamoto M."/>
            <person name="Ono N."/>
            <person name="Saji S."/>
            <person name="Sakaguchi M."/>
            <person name="Sakai K."/>
            <person name="Shibata M."/>
            <person name="Shimokawa T."/>
            <person name="Song J."/>
            <person name="Takazaki Y."/>
            <person name="Terasawa K."/>
            <person name="Tsugane M."/>
            <person name="Tsuji K."/>
            <person name="Ueda S."/>
            <person name="Waki K."/>
            <person name="Yamagata H."/>
            <person name="Yamamoto M."/>
            <person name="Yamamoto S."/>
            <person name="Yamane H."/>
            <person name="Yoshiki S."/>
            <person name="Yoshihara R."/>
            <person name="Yukawa K."/>
            <person name="Zhong H."/>
            <person name="Yano M."/>
            <person name="Yuan Q."/>
            <person name="Ouyang S."/>
            <person name="Liu J."/>
            <person name="Jones K.M."/>
            <person name="Gansberger K."/>
            <person name="Moffat K."/>
            <person name="Hill J."/>
            <person name="Bera J."/>
            <person name="Fadrosh D."/>
            <person name="Jin S."/>
            <person name="Johri S."/>
            <person name="Kim M."/>
            <person name="Overton L."/>
            <person name="Reardon M."/>
            <person name="Tsitrin T."/>
            <person name="Vuong H."/>
            <person name="Weaver B."/>
            <person name="Ciecko A."/>
            <person name="Tallon L."/>
            <person name="Jackson J."/>
            <person name="Pai G."/>
            <person name="Aken S.V."/>
            <person name="Utterback T."/>
            <person name="Reidmuller S."/>
            <person name="Feldblyum T."/>
            <person name="Hsiao J."/>
            <person name="Zismann V."/>
            <person name="Iobst S."/>
            <person name="de Vazeille A.R."/>
            <person name="Buell C.R."/>
            <person name="Ying K."/>
            <person name="Li Y."/>
            <person name="Lu T."/>
            <person name="Huang Y."/>
            <person name="Zhao Q."/>
            <person name="Feng Q."/>
            <person name="Zhang L."/>
            <person name="Zhu J."/>
            <person name="Weng Q."/>
            <person name="Mu J."/>
            <person name="Lu Y."/>
            <person name="Fan D."/>
            <person name="Liu Y."/>
            <person name="Guan J."/>
            <person name="Zhang Y."/>
            <person name="Yu S."/>
            <person name="Liu X."/>
            <person name="Zhang Y."/>
            <person name="Hong G."/>
            <person name="Han B."/>
            <person name="Choisne N."/>
            <person name="Demange N."/>
            <person name="Orjeda G."/>
            <person name="Samain S."/>
            <person name="Cattolico L."/>
            <person name="Pelletier E."/>
            <person name="Couloux A."/>
            <person name="Segurens B."/>
            <person name="Wincker P."/>
            <person name="D'Hont A."/>
            <person name="Scarpelli C."/>
            <person name="Weissenbach J."/>
            <person name="Salanoubat M."/>
            <person name="Quetier F."/>
            <person name="Yu Y."/>
            <person name="Kim H.R."/>
            <person name="Rambo T."/>
            <person name="Currie J."/>
            <person name="Collura K."/>
            <person name="Luo M."/>
            <person name="Yang T."/>
            <person name="Ammiraju J.S.S."/>
            <person name="Engler F."/>
            <person name="Soderlund C."/>
            <person name="Wing R.A."/>
            <person name="Palmer L.E."/>
            <person name="de la Bastide M."/>
            <person name="Spiegel L."/>
            <person name="Nascimento L."/>
            <person name="Zutavern T."/>
            <person name="O'Shaughnessy A."/>
            <person name="Dike S."/>
            <person name="Dedhia N."/>
            <person name="Preston R."/>
            <person name="Balija V."/>
            <person name="McCombie W.R."/>
            <person name="Chow T."/>
            <person name="Chen H."/>
            <person name="Chung M."/>
            <person name="Chen C."/>
            <person name="Shaw J."/>
            <person name="Wu H."/>
            <person name="Hsiao K."/>
            <person name="Chao Y."/>
            <person name="Chu M."/>
            <person name="Cheng C."/>
            <person name="Hour A."/>
            <person name="Lee P."/>
            <person name="Lin S."/>
            <person name="Lin Y."/>
            <person name="Liou J."/>
            <person name="Liu S."/>
            <person name="Hsing Y."/>
            <person name="Raghuvanshi S."/>
            <person name="Mohanty A."/>
            <person name="Bharti A.K."/>
            <person name="Gaur A."/>
            <person name="Gupta V."/>
            <person name="Kumar D."/>
            <person name="Ravi V."/>
            <person name="Vij S."/>
            <person name="Kapur A."/>
            <person name="Khurana P."/>
            <person name="Khurana P."/>
            <person name="Khurana J.P."/>
            <person name="Tyagi A.K."/>
            <person name="Gaikwad K."/>
            <person name="Singh A."/>
            <person name="Dalal V."/>
            <person name="Srivastava S."/>
            <person name="Dixit A."/>
            <person name="Pal A.K."/>
            <person name="Ghazi I.A."/>
            <person name="Yadav M."/>
            <person name="Pandit A."/>
            <person name="Bhargava A."/>
            <person name="Sureshbabu K."/>
            <person name="Batra K."/>
            <person name="Sharma T.R."/>
            <person name="Mohapatra T."/>
            <person name="Singh N.K."/>
            <person name="Messing J."/>
            <person name="Nelson A.B."/>
            <person name="Fuks G."/>
            <person name="Kavchok S."/>
            <person name="Keizer G."/>
            <person name="Linton E."/>
            <person name="Llaca V."/>
            <person name="Song R."/>
            <person name="Tanyolac B."/>
            <person name="Young S."/>
            <person name="Ho-Il K."/>
            <person name="Hahn J.H."/>
            <person name="Sangsakoo G."/>
            <person name="Vanavichit A."/>
            <person name="de Mattos Luiz.A.T."/>
            <person name="Zimmer P.D."/>
            <person name="Malone G."/>
            <person name="Dellagostin O."/>
            <person name="de Oliveira A.C."/>
            <person name="Bevan M."/>
            <person name="Bancroft I."/>
            <person name="Minx P."/>
            <person name="Cordum H."/>
            <person name="Wilson R."/>
            <person name="Cheng Z."/>
            <person name="Jin W."/>
            <person name="Jiang J."/>
            <person name="Leong S.A."/>
            <person name="Iwama H."/>
            <person name="Gojobori T."/>
            <person name="Itoh T."/>
            <person name="Niimura Y."/>
            <person name="Fujii Y."/>
            <person name="Habara T."/>
            <person name="Sakai H."/>
            <person name="Sato Y."/>
            <person name="Wilson G."/>
            <person name="Kumar K."/>
            <person name="McCouch S."/>
            <person name="Juretic N."/>
            <person name="Hoen D."/>
            <person name="Wright S."/>
            <person name="Bruskiewich R."/>
            <person name="Bureau T."/>
            <person name="Miyao A."/>
            <person name="Hirochika H."/>
            <person name="Nishikawa T."/>
            <person name="Kadowaki K."/>
            <person name="Sugiura M."/>
            <person name="Burr B."/>
            <person name="Sasaki T."/>
        </authorList>
    </citation>
    <scope>NUCLEOTIDE SEQUENCE [LARGE SCALE GENOMIC DNA]</scope>
    <source>
        <strain evidence="4">cv. Nipponbare</strain>
    </source>
</reference>
<reference evidence="4" key="4">
    <citation type="journal article" date="2008" name="Nucleic Acids Res.">
        <title>The rice annotation project database (RAP-DB): 2008 update.</title>
        <authorList>
            <consortium name="The rice annotation project (RAP)"/>
        </authorList>
    </citation>
    <scope>GENOME REANNOTATION</scope>
    <source>
        <strain evidence="4">cv. Nipponbare</strain>
    </source>
</reference>
<sequence length="117" mass="12051">MAKSVTSGGRHRGVTGAASLSTAARPFPALGDGTRRRREGRESHREAAGAARFVVVAFLFILSSPCARCGLVRVGVGVGGGDGGEIARKTTTGVGDGKERREATCFAPHAAAPRNFE</sequence>
<evidence type="ECO:0000313" key="3">
    <source>
        <dbReference type="EMBL" id="BAD11565.1"/>
    </source>
</evidence>
<gene>
    <name evidence="3" type="primary">OJ1191_A10.102</name>
    <name evidence="2" type="ORF">OJ1186_G01.39</name>
</gene>
<organism evidence="3 4">
    <name type="scientific">Oryza sativa subsp. japonica</name>
    <name type="common">Rice</name>
    <dbReference type="NCBI Taxonomy" id="39947"/>
    <lineage>
        <taxon>Eukaryota</taxon>
        <taxon>Viridiplantae</taxon>
        <taxon>Streptophyta</taxon>
        <taxon>Embryophyta</taxon>
        <taxon>Tracheophyta</taxon>
        <taxon>Spermatophyta</taxon>
        <taxon>Magnoliopsida</taxon>
        <taxon>Liliopsida</taxon>
        <taxon>Poales</taxon>
        <taxon>Poaceae</taxon>
        <taxon>BOP clade</taxon>
        <taxon>Oryzoideae</taxon>
        <taxon>Oryzeae</taxon>
        <taxon>Oryzinae</taxon>
        <taxon>Oryza</taxon>
        <taxon>Oryza sativa</taxon>
    </lineage>
</organism>
<evidence type="ECO:0000256" key="1">
    <source>
        <dbReference type="SAM" id="MobiDB-lite"/>
    </source>
</evidence>